<keyword evidence="2" id="KW-1185">Reference proteome</keyword>
<comment type="caution">
    <text evidence="1">The sequence shown here is derived from an EMBL/GenBank/DDBJ whole genome shotgun (WGS) entry which is preliminary data.</text>
</comment>
<dbReference type="Pfam" id="PF09388">
    <property type="entry name" value="SpoOE-like"/>
    <property type="match status" value="1"/>
</dbReference>
<evidence type="ECO:0000313" key="1">
    <source>
        <dbReference type="EMBL" id="PKR83303.1"/>
    </source>
</evidence>
<dbReference type="SUPFAM" id="SSF140500">
    <property type="entry name" value="BAS1536-like"/>
    <property type="match status" value="1"/>
</dbReference>
<organism evidence="1 2">
    <name type="scientific">Heyndrickxia camelliae</name>
    <dbReference type="NCBI Taxonomy" id="1707093"/>
    <lineage>
        <taxon>Bacteria</taxon>
        <taxon>Bacillati</taxon>
        <taxon>Bacillota</taxon>
        <taxon>Bacilli</taxon>
        <taxon>Bacillales</taxon>
        <taxon>Bacillaceae</taxon>
        <taxon>Heyndrickxia</taxon>
    </lineage>
</organism>
<dbReference type="Proteomes" id="UP000233440">
    <property type="component" value="Unassembled WGS sequence"/>
</dbReference>
<dbReference type="GO" id="GO:0043937">
    <property type="term" value="P:regulation of sporulation"/>
    <property type="evidence" value="ECO:0007669"/>
    <property type="project" value="InterPro"/>
</dbReference>
<dbReference type="OrthoDB" id="2972613at2"/>
<dbReference type="PANTHER" id="PTHR41263">
    <property type="entry name" value="ASPARTYL-PHOSPHATE PHOSPHATASE YISI"/>
    <property type="match status" value="1"/>
</dbReference>
<dbReference type="InterPro" id="IPR018540">
    <property type="entry name" value="Spo0E-like"/>
</dbReference>
<dbReference type="InterPro" id="IPR037208">
    <property type="entry name" value="Spo0E-like_sf"/>
</dbReference>
<sequence>MLCCNSINERNTAVLKDQLSNLIEKKRAELIEMVMIEGLHSPNTILYSQELDRLLNQYNEICVVKRTSNQLVANKGS</sequence>
<name>A0A2N3LFK1_9BACI</name>
<dbReference type="PANTHER" id="PTHR41263:SF1">
    <property type="entry name" value="ASPARTYL-PHOSPHATE PHOSPHATASE YISI"/>
    <property type="match status" value="1"/>
</dbReference>
<gene>
    <name evidence="1" type="ORF">CWO92_20100</name>
</gene>
<protein>
    <recommendedName>
        <fullName evidence="3">Aspartyl-phosphate phosphatase Spo0E family protein</fullName>
    </recommendedName>
</protein>
<proteinExistence type="predicted"/>
<evidence type="ECO:0000313" key="2">
    <source>
        <dbReference type="Proteomes" id="UP000233440"/>
    </source>
</evidence>
<dbReference type="EMBL" id="PIQO01000020">
    <property type="protein sequence ID" value="PKR83303.1"/>
    <property type="molecule type" value="Genomic_DNA"/>
</dbReference>
<dbReference type="InterPro" id="IPR036638">
    <property type="entry name" value="HLH_DNA-bd_sf"/>
</dbReference>
<dbReference type="GO" id="GO:0046983">
    <property type="term" value="F:protein dimerization activity"/>
    <property type="evidence" value="ECO:0007669"/>
    <property type="project" value="InterPro"/>
</dbReference>
<dbReference type="AlphaFoldDB" id="A0A2N3LFK1"/>
<dbReference type="Gene3D" id="4.10.280.10">
    <property type="entry name" value="Helix-loop-helix DNA-binding domain"/>
    <property type="match status" value="1"/>
</dbReference>
<evidence type="ECO:0008006" key="3">
    <source>
        <dbReference type="Google" id="ProtNLM"/>
    </source>
</evidence>
<accession>A0A2N3LFK1</accession>
<dbReference type="InterPro" id="IPR053028">
    <property type="entry name" value="Spo0E-like_phosphatase"/>
</dbReference>
<reference evidence="1 2" key="1">
    <citation type="submission" date="2017-11" db="EMBL/GenBank/DDBJ databases">
        <title>Bacillus camelliae sp. nov., isolated from pu'er tea.</title>
        <authorList>
            <person name="Niu L."/>
        </authorList>
    </citation>
    <scope>NUCLEOTIDE SEQUENCE [LARGE SCALE GENOMIC DNA]</scope>
    <source>
        <strain evidence="1 2">7578-1</strain>
    </source>
</reference>
<dbReference type="RefSeq" id="WP_101355998.1">
    <property type="nucleotide sequence ID" value="NZ_PIQO01000020.1"/>
</dbReference>